<evidence type="ECO:0000313" key="6">
    <source>
        <dbReference type="EMBL" id="RKN85132.1"/>
    </source>
</evidence>
<dbReference type="AlphaFoldDB" id="A0A3B0CIV8"/>
<dbReference type="InterPro" id="IPR003313">
    <property type="entry name" value="AraC-bd"/>
</dbReference>
<gene>
    <name evidence="6" type="ORF">D7M11_08555</name>
</gene>
<dbReference type="SUPFAM" id="SSF46689">
    <property type="entry name" value="Homeodomain-like"/>
    <property type="match status" value="2"/>
</dbReference>
<dbReference type="PANTHER" id="PTHR43280">
    <property type="entry name" value="ARAC-FAMILY TRANSCRIPTIONAL REGULATOR"/>
    <property type="match status" value="1"/>
</dbReference>
<feature type="region of interest" description="Disordered" evidence="4">
    <location>
        <begin position="296"/>
        <end position="317"/>
    </location>
</feature>
<feature type="domain" description="HTH araC/xylS-type" evidence="5">
    <location>
        <begin position="203"/>
        <end position="301"/>
    </location>
</feature>
<dbReference type="InterPro" id="IPR018060">
    <property type="entry name" value="HTH_AraC"/>
</dbReference>
<dbReference type="GO" id="GO:0043565">
    <property type="term" value="F:sequence-specific DNA binding"/>
    <property type="evidence" value="ECO:0007669"/>
    <property type="project" value="InterPro"/>
</dbReference>
<evidence type="ECO:0000256" key="3">
    <source>
        <dbReference type="ARBA" id="ARBA00023163"/>
    </source>
</evidence>
<accession>A0A3B0CIV8</accession>
<feature type="compositionally biased region" description="Polar residues" evidence="4">
    <location>
        <begin position="302"/>
        <end position="317"/>
    </location>
</feature>
<dbReference type="EMBL" id="RBAH01000005">
    <property type="protein sequence ID" value="RKN85132.1"/>
    <property type="molecule type" value="Genomic_DNA"/>
</dbReference>
<dbReference type="InterPro" id="IPR009057">
    <property type="entry name" value="Homeodomain-like_sf"/>
</dbReference>
<keyword evidence="1" id="KW-0805">Transcription regulation</keyword>
<organism evidence="6 7">
    <name type="scientific">Paenibacillus ginsengarvi</name>
    <dbReference type="NCBI Taxonomy" id="400777"/>
    <lineage>
        <taxon>Bacteria</taxon>
        <taxon>Bacillati</taxon>
        <taxon>Bacillota</taxon>
        <taxon>Bacilli</taxon>
        <taxon>Bacillales</taxon>
        <taxon>Paenibacillaceae</taxon>
        <taxon>Paenibacillus</taxon>
    </lineage>
</organism>
<dbReference type="SMART" id="SM00342">
    <property type="entry name" value="HTH_ARAC"/>
    <property type="match status" value="1"/>
</dbReference>
<comment type="caution">
    <text evidence="6">The sequence shown here is derived from an EMBL/GenBank/DDBJ whole genome shotgun (WGS) entry which is preliminary data.</text>
</comment>
<protein>
    <submittedName>
        <fullName evidence="6">AraC family transcriptional regulator</fullName>
    </submittedName>
</protein>
<dbReference type="Pfam" id="PF12833">
    <property type="entry name" value="HTH_18"/>
    <property type="match status" value="1"/>
</dbReference>
<dbReference type="Proteomes" id="UP000282311">
    <property type="component" value="Unassembled WGS sequence"/>
</dbReference>
<evidence type="ECO:0000259" key="5">
    <source>
        <dbReference type="PROSITE" id="PS01124"/>
    </source>
</evidence>
<evidence type="ECO:0000313" key="7">
    <source>
        <dbReference type="Proteomes" id="UP000282311"/>
    </source>
</evidence>
<evidence type="ECO:0000256" key="4">
    <source>
        <dbReference type="SAM" id="MobiDB-lite"/>
    </source>
</evidence>
<dbReference type="InterPro" id="IPR020449">
    <property type="entry name" value="Tscrpt_reg_AraC-type_HTH"/>
</dbReference>
<dbReference type="InterPro" id="IPR037923">
    <property type="entry name" value="HTH-like"/>
</dbReference>
<sequence>MNDSLPGGIAMIYYTKEQFLESPDFPFHIEPYEFHSNAIAPHKHEFIECVFVAEGEGEHIYRGETYPIARGDFFVIEPQAEHGYRVTGSVPMVVYNILFLPELLETELRQLSQVTPFIRFFYLEPMLRVSSEFQYHLKLTVNEGLETKFLLDRIVGEYGKKELGYRLCVKAMLMELFISLSRWYEKRVSEPLSAVRDEKSVMAWVCEFMKLHYAQPIMMEQIYQMCGMSAAAFTAKFKQYAGKTFMEYRNEVRIGMACELLRGSGDKIIHIAQEVGFNDLSHFNKAFKQLTGKTPGQFRSAARTTGKSSNLATISED</sequence>
<dbReference type="PRINTS" id="PR00032">
    <property type="entry name" value="HTHARAC"/>
</dbReference>
<dbReference type="PANTHER" id="PTHR43280:SF28">
    <property type="entry name" value="HTH-TYPE TRANSCRIPTIONAL ACTIVATOR RHAS"/>
    <property type="match status" value="1"/>
</dbReference>
<proteinExistence type="predicted"/>
<dbReference type="Gene3D" id="2.60.120.10">
    <property type="entry name" value="Jelly Rolls"/>
    <property type="match status" value="1"/>
</dbReference>
<reference evidence="6 7" key="1">
    <citation type="journal article" date="2007" name="Int. J. Syst. Evol. Microbiol.">
        <title>Paenibacillus ginsengarvi sp. nov., isolated from soil from ginseng cultivation.</title>
        <authorList>
            <person name="Yoon M.H."/>
            <person name="Ten L.N."/>
            <person name="Im W.T."/>
        </authorList>
    </citation>
    <scope>NUCLEOTIDE SEQUENCE [LARGE SCALE GENOMIC DNA]</scope>
    <source>
        <strain evidence="6 7">KCTC 13059</strain>
    </source>
</reference>
<evidence type="ECO:0000256" key="1">
    <source>
        <dbReference type="ARBA" id="ARBA00023015"/>
    </source>
</evidence>
<dbReference type="Pfam" id="PF02311">
    <property type="entry name" value="AraC_binding"/>
    <property type="match status" value="1"/>
</dbReference>
<dbReference type="PROSITE" id="PS01124">
    <property type="entry name" value="HTH_ARAC_FAMILY_2"/>
    <property type="match status" value="1"/>
</dbReference>
<name>A0A3B0CIV8_9BACL</name>
<keyword evidence="7" id="KW-1185">Reference proteome</keyword>
<keyword evidence="3" id="KW-0804">Transcription</keyword>
<dbReference type="GO" id="GO:0003700">
    <property type="term" value="F:DNA-binding transcription factor activity"/>
    <property type="evidence" value="ECO:0007669"/>
    <property type="project" value="InterPro"/>
</dbReference>
<dbReference type="Gene3D" id="1.10.10.60">
    <property type="entry name" value="Homeodomain-like"/>
    <property type="match status" value="2"/>
</dbReference>
<dbReference type="SUPFAM" id="SSF51215">
    <property type="entry name" value="Regulatory protein AraC"/>
    <property type="match status" value="1"/>
</dbReference>
<evidence type="ECO:0000256" key="2">
    <source>
        <dbReference type="ARBA" id="ARBA00023125"/>
    </source>
</evidence>
<keyword evidence="2" id="KW-0238">DNA-binding</keyword>
<dbReference type="InterPro" id="IPR014710">
    <property type="entry name" value="RmlC-like_jellyroll"/>
</dbReference>